<keyword evidence="5" id="KW-1185">Reference proteome</keyword>
<proteinExistence type="predicted"/>
<feature type="transmembrane region" description="Helical" evidence="1">
    <location>
        <begin position="156"/>
        <end position="174"/>
    </location>
</feature>
<dbReference type="OrthoDB" id="10101086at2759"/>
<keyword evidence="1" id="KW-0472">Membrane</keyword>
<accession>A0A815NZB1</accession>
<reference evidence="3" key="1">
    <citation type="submission" date="2021-02" db="EMBL/GenBank/DDBJ databases">
        <authorList>
            <person name="Nowell W R."/>
        </authorList>
    </citation>
    <scope>NUCLEOTIDE SEQUENCE</scope>
</reference>
<organism evidence="3 5">
    <name type="scientific">Adineta steineri</name>
    <dbReference type="NCBI Taxonomy" id="433720"/>
    <lineage>
        <taxon>Eukaryota</taxon>
        <taxon>Metazoa</taxon>
        <taxon>Spiralia</taxon>
        <taxon>Gnathifera</taxon>
        <taxon>Rotifera</taxon>
        <taxon>Eurotatoria</taxon>
        <taxon>Bdelloidea</taxon>
        <taxon>Adinetida</taxon>
        <taxon>Adinetidae</taxon>
        <taxon>Adineta</taxon>
    </lineage>
</organism>
<keyword evidence="1" id="KW-1133">Transmembrane helix</keyword>
<dbReference type="EMBL" id="CAJNOM010000446">
    <property type="protein sequence ID" value="CAF1442776.1"/>
    <property type="molecule type" value="Genomic_DNA"/>
</dbReference>
<feature type="transmembrane region" description="Helical" evidence="1">
    <location>
        <begin position="18"/>
        <end position="36"/>
    </location>
</feature>
<dbReference type="Proteomes" id="UP000663877">
    <property type="component" value="Unassembled WGS sequence"/>
</dbReference>
<sequence length="267" mass="30940">MNISEIDYPYYSYIPSRFGAGTFSIFVYISLLGWFIQSLHIRCRPLALPIFLFLAHLTTFIELILRGTLYIDILNTKLLYKITARLLSLSPRLLLLANYYCLVELRGKQARRILDRTIDITIPIIVIIAEIFLIIADELSFDIKHYQLTFYLRQSSGGLILSLSLIFYIIWYLSIPHVRRLYILPLLAVSSACVLIEAIYIQIISIPSFFFLLKQNELWFYTGHLCPIVLALATWSMYHPSKLLPPLEKNISHDENDKQLLPPHSSV</sequence>
<comment type="caution">
    <text evidence="3">The sequence shown here is derived from an EMBL/GenBank/DDBJ whole genome shotgun (WGS) entry which is preliminary data.</text>
</comment>
<feature type="transmembrane region" description="Helical" evidence="1">
    <location>
        <begin position="48"/>
        <end position="69"/>
    </location>
</feature>
<evidence type="ECO:0000313" key="2">
    <source>
        <dbReference type="EMBL" id="CAF1128921.1"/>
    </source>
</evidence>
<feature type="transmembrane region" description="Helical" evidence="1">
    <location>
        <begin position="218"/>
        <end position="238"/>
    </location>
</feature>
<evidence type="ECO:0000313" key="5">
    <source>
        <dbReference type="Proteomes" id="UP000663832"/>
    </source>
</evidence>
<evidence type="ECO:0000313" key="3">
    <source>
        <dbReference type="EMBL" id="CAF1442776.1"/>
    </source>
</evidence>
<protein>
    <submittedName>
        <fullName evidence="3">Uncharacterized protein</fullName>
    </submittedName>
</protein>
<dbReference type="EMBL" id="CAJNOM010000447">
    <property type="protein sequence ID" value="CAF1443292.1"/>
    <property type="molecule type" value="Genomic_DNA"/>
</dbReference>
<feature type="transmembrane region" description="Helical" evidence="1">
    <location>
        <begin position="117"/>
        <end position="136"/>
    </location>
</feature>
<keyword evidence="1" id="KW-0812">Transmembrane</keyword>
<gene>
    <name evidence="2" type="ORF">BJG266_LOCUS22886</name>
    <name evidence="3" type="ORF">QVE165_LOCUS39746</name>
    <name evidence="4" type="ORF">QVE165_LOCUS39783</name>
</gene>
<evidence type="ECO:0000313" key="4">
    <source>
        <dbReference type="EMBL" id="CAF1443292.1"/>
    </source>
</evidence>
<evidence type="ECO:0000256" key="1">
    <source>
        <dbReference type="SAM" id="Phobius"/>
    </source>
</evidence>
<dbReference type="EMBL" id="CAJNOI010000147">
    <property type="protein sequence ID" value="CAF1128921.1"/>
    <property type="molecule type" value="Genomic_DNA"/>
</dbReference>
<dbReference type="AlphaFoldDB" id="A0A815NZB1"/>
<dbReference type="Proteomes" id="UP000663832">
    <property type="component" value="Unassembled WGS sequence"/>
</dbReference>
<feature type="transmembrane region" description="Helical" evidence="1">
    <location>
        <begin position="181"/>
        <end position="206"/>
    </location>
</feature>
<name>A0A815NZB1_9BILA</name>